<dbReference type="PROSITE" id="PS50949">
    <property type="entry name" value="HTH_GNTR"/>
    <property type="match status" value="1"/>
</dbReference>
<dbReference type="InterPro" id="IPR011711">
    <property type="entry name" value="GntR_C"/>
</dbReference>
<protein>
    <submittedName>
        <fullName evidence="5">FadR/GntR family transcriptional regulator</fullName>
    </submittedName>
</protein>
<keyword evidence="1" id="KW-0805">Transcription regulation</keyword>
<dbReference type="Pfam" id="PF00392">
    <property type="entry name" value="GntR"/>
    <property type="match status" value="1"/>
</dbReference>
<dbReference type="InterPro" id="IPR000524">
    <property type="entry name" value="Tscrpt_reg_HTH_GntR"/>
</dbReference>
<name>A0ABW2URC2_9RHOB</name>
<evidence type="ECO:0000256" key="1">
    <source>
        <dbReference type="ARBA" id="ARBA00023015"/>
    </source>
</evidence>
<dbReference type="SUPFAM" id="SSF48008">
    <property type="entry name" value="GntR ligand-binding domain-like"/>
    <property type="match status" value="1"/>
</dbReference>
<dbReference type="PRINTS" id="PR00035">
    <property type="entry name" value="HTHGNTR"/>
</dbReference>
<feature type="domain" description="HTH gntR-type" evidence="4">
    <location>
        <begin position="10"/>
        <end position="78"/>
    </location>
</feature>
<proteinExistence type="predicted"/>
<dbReference type="CDD" id="cd07377">
    <property type="entry name" value="WHTH_GntR"/>
    <property type="match status" value="1"/>
</dbReference>
<dbReference type="RefSeq" id="WP_377406353.1">
    <property type="nucleotide sequence ID" value="NZ_JBHTFQ010000011.1"/>
</dbReference>
<evidence type="ECO:0000313" key="6">
    <source>
        <dbReference type="Proteomes" id="UP001596516"/>
    </source>
</evidence>
<gene>
    <name evidence="5" type="ORF">ACFQXB_17240</name>
</gene>
<dbReference type="InterPro" id="IPR036390">
    <property type="entry name" value="WH_DNA-bd_sf"/>
</dbReference>
<dbReference type="EMBL" id="JBHTFQ010000011">
    <property type="protein sequence ID" value="MFC7705930.1"/>
    <property type="molecule type" value="Genomic_DNA"/>
</dbReference>
<dbReference type="SUPFAM" id="SSF46785">
    <property type="entry name" value="Winged helix' DNA-binding domain"/>
    <property type="match status" value="1"/>
</dbReference>
<evidence type="ECO:0000259" key="4">
    <source>
        <dbReference type="PROSITE" id="PS50949"/>
    </source>
</evidence>
<organism evidence="5 6">
    <name type="scientific">Plastorhodobacter daqingensis</name>
    <dbReference type="NCBI Taxonomy" id="1387281"/>
    <lineage>
        <taxon>Bacteria</taxon>
        <taxon>Pseudomonadati</taxon>
        <taxon>Pseudomonadota</taxon>
        <taxon>Alphaproteobacteria</taxon>
        <taxon>Rhodobacterales</taxon>
        <taxon>Paracoccaceae</taxon>
        <taxon>Plastorhodobacter</taxon>
    </lineage>
</organism>
<keyword evidence="6" id="KW-1185">Reference proteome</keyword>
<evidence type="ECO:0000256" key="3">
    <source>
        <dbReference type="ARBA" id="ARBA00023163"/>
    </source>
</evidence>
<keyword evidence="3" id="KW-0804">Transcription</keyword>
<keyword evidence="2" id="KW-0238">DNA-binding</keyword>
<comment type="caution">
    <text evidence="5">The sequence shown here is derived from an EMBL/GenBank/DDBJ whole genome shotgun (WGS) entry which is preliminary data.</text>
</comment>
<dbReference type="Proteomes" id="UP001596516">
    <property type="component" value="Unassembled WGS sequence"/>
</dbReference>
<dbReference type="SMART" id="SM00895">
    <property type="entry name" value="FCD"/>
    <property type="match status" value="1"/>
</dbReference>
<accession>A0ABW2URC2</accession>
<dbReference type="Gene3D" id="1.20.120.530">
    <property type="entry name" value="GntR ligand-binding domain-like"/>
    <property type="match status" value="1"/>
</dbReference>
<dbReference type="PANTHER" id="PTHR43537">
    <property type="entry name" value="TRANSCRIPTIONAL REGULATOR, GNTR FAMILY"/>
    <property type="match status" value="1"/>
</dbReference>
<dbReference type="PANTHER" id="PTHR43537:SF5">
    <property type="entry name" value="UXU OPERON TRANSCRIPTIONAL REGULATOR"/>
    <property type="match status" value="1"/>
</dbReference>
<reference evidence="6" key="1">
    <citation type="journal article" date="2019" name="Int. J. Syst. Evol. Microbiol.">
        <title>The Global Catalogue of Microorganisms (GCM) 10K type strain sequencing project: providing services to taxonomists for standard genome sequencing and annotation.</title>
        <authorList>
            <consortium name="The Broad Institute Genomics Platform"/>
            <consortium name="The Broad Institute Genome Sequencing Center for Infectious Disease"/>
            <person name="Wu L."/>
            <person name="Ma J."/>
        </authorList>
    </citation>
    <scope>NUCLEOTIDE SEQUENCE [LARGE SCALE GENOMIC DNA]</scope>
    <source>
        <strain evidence="6">CGMCC 1.12750</strain>
    </source>
</reference>
<dbReference type="Gene3D" id="1.10.10.10">
    <property type="entry name" value="Winged helix-like DNA-binding domain superfamily/Winged helix DNA-binding domain"/>
    <property type="match status" value="1"/>
</dbReference>
<evidence type="ECO:0000313" key="5">
    <source>
        <dbReference type="EMBL" id="MFC7705930.1"/>
    </source>
</evidence>
<dbReference type="InterPro" id="IPR008920">
    <property type="entry name" value="TF_FadR/GntR_C"/>
</dbReference>
<evidence type="ECO:0000256" key="2">
    <source>
        <dbReference type="ARBA" id="ARBA00023125"/>
    </source>
</evidence>
<sequence length="253" mass="27744">MTDQAPEPASNENSNFALAAMRSLLRSEFGANGKLPPERGLAERLGVSRRAIRRALEVLEAEGQIWRRQGSGTYAGRRPDSLSDHVSAIVSETDYMEIMEVRLRIEPQLAQLAALRARPADIARMRELAQKLDSSQDADSRELWDGALHRQIALAADNQLFLALFDVVNRVRQDEAWQALRERARSTAGSAGLAQAQHAAIIEAIAAHDPQRAGEAMHQHLMMLQEILLEQSSTDFAAAAPMAAAATHQQPTG</sequence>
<dbReference type="Pfam" id="PF07729">
    <property type="entry name" value="FCD"/>
    <property type="match status" value="1"/>
</dbReference>
<dbReference type="InterPro" id="IPR036388">
    <property type="entry name" value="WH-like_DNA-bd_sf"/>
</dbReference>
<dbReference type="SMART" id="SM00345">
    <property type="entry name" value="HTH_GNTR"/>
    <property type="match status" value="1"/>
</dbReference>